<keyword evidence="2" id="KW-0328">Glycosyltransferase</keyword>
<feature type="domain" description="Hemerythrin-like" evidence="1">
    <location>
        <begin position="3"/>
        <end position="133"/>
    </location>
</feature>
<dbReference type="AlphaFoldDB" id="A0A370DQJ1"/>
<evidence type="ECO:0000259" key="1">
    <source>
        <dbReference type="Pfam" id="PF01814"/>
    </source>
</evidence>
<keyword evidence="3" id="KW-1185">Reference proteome</keyword>
<name>A0A370DQJ1_9GAMM</name>
<comment type="caution">
    <text evidence="2">The sequence shown here is derived from an EMBL/GenBank/DDBJ whole genome shotgun (WGS) entry which is preliminary data.</text>
</comment>
<protein>
    <submittedName>
        <fullName evidence="2">Hypoxanthine phosphoribosyltransferase</fullName>
    </submittedName>
</protein>
<sequence length="145" mass="16944">MKTLKARHAELHEMISDLRAMMTKDQLKIRPNAKTAYQLICDLSAKMKDHMADQDQGIYPELLTHEDPKLKSMAWGFLNGQKPMRKQFDDYHQKWLKNCDFNFTDDFIADTFEIFDMVDERIEREQSVLLPTLESNGIYGQAAAQ</sequence>
<evidence type="ECO:0000313" key="2">
    <source>
        <dbReference type="EMBL" id="RDH86416.1"/>
    </source>
</evidence>
<reference evidence="2 3" key="1">
    <citation type="journal article" date="2018" name="ISME J.">
        <title>Endosymbiont genomes yield clues of tubeworm success.</title>
        <authorList>
            <person name="Li Y."/>
            <person name="Liles M.R."/>
            <person name="Halanych K.M."/>
        </authorList>
    </citation>
    <scope>NUCLEOTIDE SEQUENCE [LARGE SCALE GENOMIC DNA]</scope>
    <source>
        <strain evidence="2">A1462</strain>
    </source>
</reference>
<dbReference type="GO" id="GO:0016757">
    <property type="term" value="F:glycosyltransferase activity"/>
    <property type="evidence" value="ECO:0007669"/>
    <property type="project" value="UniProtKB-KW"/>
</dbReference>
<evidence type="ECO:0000313" key="3">
    <source>
        <dbReference type="Proteomes" id="UP000254771"/>
    </source>
</evidence>
<dbReference type="Pfam" id="PF01814">
    <property type="entry name" value="Hemerythrin"/>
    <property type="match status" value="1"/>
</dbReference>
<dbReference type="Proteomes" id="UP000254771">
    <property type="component" value="Unassembled WGS sequence"/>
</dbReference>
<organism evidence="2 3">
    <name type="scientific">endosymbiont of Escarpia spicata</name>
    <dbReference type="NCBI Taxonomy" id="2200908"/>
    <lineage>
        <taxon>Bacteria</taxon>
        <taxon>Pseudomonadati</taxon>
        <taxon>Pseudomonadota</taxon>
        <taxon>Gammaproteobacteria</taxon>
        <taxon>sulfur-oxidizing symbionts</taxon>
    </lineage>
</organism>
<keyword evidence="2" id="KW-0808">Transferase</keyword>
<gene>
    <name evidence="2" type="ORF">DIZ78_08785</name>
</gene>
<dbReference type="InterPro" id="IPR012312">
    <property type="entry name" value="Hemerythrin-like"/>
</dbReference>
<dbReference type="EMBL" id="QFXE01000010">
    <property type="protein sequence ID" value="RDH86416.1"/>
    <property type="molecule type" value="Genomic_DNA"/>
</dbReference>
<proteinExistence type="predicted"/>
<accession>A0A370DQJ1</accession>